<dbReference type="GO" id="GO:0016020">
    <property type="term" value="C:membrane"/>
    <property type="evidence" value="ECO:0007669"/>
    <property type="project" value="UniProtKB-SubCell"/>
</dbReference>
<keyword evidence="7" id="KW-1185">Reference proteome</keyword>
<evidence type="ECO:0000256" key="3">
    <source>
        <dbReference type="ARBA" id="ARBA00022989"/>
    </source>
</evidence>
<evidence type="ECO:0000313" key="7">
    <source>
        <dbReference type="Proteomes" id="UP001519460"/>
    </source>
</evidence>
<evidence type="ECO:0000256" key="1">
    <source>
        <dbReference type="ARBA" id="ARBA00004141"/>
    </source>
</evidence>
<keyword evidence="2 5" id="KW-0812">Transmembrane</keyword>
<evidence type="ECO:0000313" key="6">
    <source>
        <dbReference type="EMBL" id="KAK7464600.1"/>
    </source>
</evidence>
<reference evidence="6 7" key="1">
    <citation type="journal article" date="2023" name="Sci. Data">
        <title>Genome assembly of the Korean intertidal mud-creeper Batillaria attramentaria.</title>
        <authorList>
            <person name="Patra A.K."/>
            <person name="Ho P.T."/>
            <person name="Jun S."/>
            <person name="Lee S.J."/>
            <person name="Kim Y."/>
            <person name="Won Y.J."/>
        </authorList>
    </citation>
    <scope>NUCLEOTIDE SEQUENCE [LARGE SCALE GENOMIC DNA]</scope>
    <source>
        <strain evidence="6">Wonlab-2016</strain>
    </source>
</reference>
<feature type="transmembrane region" description="Helical" evidence="5">
    <location>
        <begin position="93"/>
        <end position="114"/>
    </location>
</feature>
<feature type="transmembrane region" description="Helical" evidence="5">
    <location>
        <begin position="135"/>
        <end position="153"/>
    </location>
</feature>
<gene>
    <name evidence="6" type="ORF">BaRGS_00037839</name>
</gene>
<evidence type="ECO:0000256" key="4">
    <source>
        <dbReference type="ARBA" id="ARBA00023136"/>
    </source>
</evidence>
<name>A0ABD0J7Z6_9CAEN</name>
<accession>A0ABD0J7Z6</accession>
<dbReference type="EMBL" id="JACVVK020000583">
    <property type="protein sequence ID" value="KAK7464600.1"/>
    <property type="molecule type" value="Genomic_DNA"/>
</dbReference>
<sequence length="247" mass="27057">MGRLKMKRWQYRPTSFKVGFCGVLLATVLCCMGLVAPAWQTSGGLWVYSMTSVTRPSRYSAIDLPVPELKGNCQAVCFNSSIPIKRVVSPVDWFQAVRVLELLCVVLLVISITVETFQDACARRPNSSDNSAAELLAIFSGISGLVGVVVFAVKVSDYPEGLGPYGPTRVQLFWAWYLQTAGSLLALLSACLMGWSRAAHRRNTARNMQVAAFWKTAPVSVNPYFVSRSIPSVRIVSTLPKQGDSEV</sequence>
<comment type="subcellular location">
    <subcellularLocation>
        <location evidence="1">Membrane</location>
        <topology evidence="1">Multi-pass membrane protein</topology>
    </subcellularLocation>
</comment>
<dbReference type="Gene3D" id="1.20.140.150">
    <property type="match status" value="1"/>
</dbReference>
<keyword evidence="4 5" id="KW-0472">Membrane</keyword>
<proteinExistence type="predicted"/>
<feature type="transmembrane region" description="Helical" evidence="5">
    <location>
        <begin position="173"/>
        <end position="195"/>
    </location>
</feature>
<evidence type="ECO:0000256" key="2">
    <source>
        <dbReference type="ARBA" id="ARBA00022692"/>
    </source>
</evidence>
<dbReference type="Pfam" id="PF13903">
    <property type="entry name" value="Claudin_2"/>
    <property type="match status" value="1"/>
</dbReference>
<keyword evidence="3 5" id="KW-1133">Transmembrane helix</keyword>
<protein>
    <recommendedName>
        <fullName evidence="8">Transmembrane protein</fullName>
    </recommendedName>
</protein>
<evidence type="ECO:0000256" key="5">
    <source>
        <dbReference type="SAM" id="Phobius"/>
    </source>
</evidence>
<dbReference type="Proteomes" id="UP001519460">
    <property type="component" value="Unassembled WGS sequence"/>
</dbReference>
<dbReference type="InterPro" id="IPR004031">
    <property type="entry name" value="PMP22/EMP/MP20/Claudin"/>
</dbReference>
<organism evidence="6 7">
    <name type="scientific">Batillaria attramentaria</name>
    <dbReference type="NCBI Taxonomy" id="370345"/>
    <lineage>
        <taxon>Eukaryota</taxon>
        <taxon>Metazoa</taxon>
        <taxon>Spiralia</taxon>
        <taxon>Lophotrochozoa</taxon>
        <taxon>Mollusca</taxon>
        <taxon>Gastropoda</taxon>
        <taxon>Caenogastropoda</taxon>
        <taxon>Sorbeoconcha</taxon>
        <taxon>Cerithioidea</taxon>
        <taxon>Batillariidae</taxon>
        <taxon>Batillaria</taxon>
    </lineage>
</organism>
<comment type="caution">
    <text evidence="6">The sequence shown here is derived from an EMBL/GenBank/DDBJ whole genome shotgun (WGS) entry which is preliminary data.</text>
</comment>
<dbReference type="AlphaFoldDB" id="A0ABD0J7Z6"/>
<evidence type="ECO:0008006" key="8">
    <source>
        <dbReference type="Google" id="ProtNLM"/>
    </source>
</evidence>